<dbReference type="GO" id="GO:0032259">
    <property type="term" value="P:methylation"/>
    <property type="evidence" value="ECO:0007669"/>
    <property type="project" value="UniProtKB-KW"/>
</dbReference>
<comment type="caution">
    <text evidence="1">The sequence shown here is derived from an EMBL/GenBank/DDBJ whole genome shotgun (WGS) entry which is preliminary data.</text>
</comment>
<dbReference type="Proteomes" id="UP000008367">
    <property type="component" value="Unassembled WGS sequence"/>
</dbReference>
<dbReference type="GO" id="GO:0008168">
    <property type="term" value="F:methyltransferase activity"/>
    <property type="evidence" value="ECO:0007669"/>
    <property type="project" value="UniProtKB-KW"/>
</dbReference>
<reference evidence="1 2" key="1">
    <citation type="submission" date="2012-10" db="EMBL/GenBank/DDBJ databases">
        <title>Genome sequence of Vibrio Cholerae HENC-02.</title>
        <authorList>
            <person name="Eppinger M."/>
            <person name="Hasan N.A."/>
            <person name="Sengamalay N."/>
            <person name="Hine E."/>
            <person name="Su Q."/>
            <person name="Daugherty S.C."/>
            <person name="Young S."/>
            <person name="Sadzewicz L."/>
            <person name="Tallon L."/>
            <person name="Cebula T.A."/>
            <person name="Ravel J."/>
            <person name="Colwell R.R."/>
        </authorList>
    </citation>
    <scope>NUCLEOTIDE SEQUENCE [LARGE SCALE GENOMIC DNA]</scope>
    <source>
        <strain evidence="1 2">HENC-02</strain>
    </source>
</reference>
<keyword evidence="1" id="KW-0808">Transferase</keyword>
<dbReference type="EMBL" id="AJSR01002760">
    <property type="protein sequence ID" value="EKM27946.1"/>
    <property type="molecule type" value="Genomic_DNA"/>
</dbReference>
<evidence type="ECO:0000313" key="1">
    <source>
        <dbReference type="EMBL" id="EKM27946.1"/>
    </source>
</evidence>
<dbReference type="AlphaFoldDB" id="A0A454CNG4"/>
<proteinExistence type="predicted"/>
<protein>
    <submittedName>
        <fullName evidence="1">D12 class N6 adenine-specific DNA methyltransferase family protein</fullName>
    </submittedName>
</protein>
<gene>
    <name evidence="1" type="ORF">VCHENC02_0076B</name>
</gene>
<name>A0A454CNG4_VIBHA</name>
<feature type="non-terminal residue" evidence="1">
    <location>
        <position position="1"/>
    </location>
</feature>
<sequence>TSQKRSAGLLQRTIAKKRT</sequence>
<accession>A0A454CNG4</accession>
<keyword evidence="1" id="KW-0489">Methyltransferase</keyword>
<organism evidence="1 2">
    <name type="scientific">Vibrio harveyi</name>
    <name type="common">Beneckea harveyi</name>
    <dbReference type="NCBI Taxonomy" id="669"/>
    <lineage>
        <taxon>Bacteria</taxon>
        <taxon>Pseudomonadati</taxon>
        <taxon>Pseudomonadota</taxon>
        <taxon>Gammaproteobacteria</taxon>
        <taxon>Vibrionales</taxon>
        <taxon>Vibrionaceae</taxon>
        <taxon>Vibrio</taxon>
    </lineage>
</organism>
<evidence type="ECO:0000313" key="2">
    <source>
        <dbReference type="Proteomes" id="UP000008367"/>
    </source>
</evidence>